<organism evidence="7 8">
    <name type="scientific">Candidatus Liberibacter ctenarytainae</name>
    <dbReference type="NCBI Taxonomy" id="2020335"/>
    <lineage>
        <taxon>Bacteria</taxon>
        <taxon>Pseudomonadati</taxon>
        <taxon>Pseudomonadota</taxon>
        <taxon>Alphaproteobacteria</taxon>
        <taxon>Hyphomicrobiales</taxon>
        <taxon>Rhizobiaceae</taxon>
        <taxon>Liberibacter</taxon>
    </lineage>
</organism>
<evidence type="ECO:0000256" key="3">
    <source>
        <dbReference type="ARBA" id="ARBA00022989"/>
    </source>
</evidence>
<evidence type="ECO:0000256" key="1">
    <source>
        <dbReference type="ARBA" id="ARBA00004370"/>
    </source>
</evidence>
<comment type="subcellular location">
    <subcellularLocation>
        <location evidence="1">Membrane</location>
    </subcellularLocation>
</comment>
<keyword evidence="4 5" id="KW-0472">Membrane</keyword>
<feature type="transmembrane region" description="Helical" evidence="5">
    <location>
        <begin position="36"/>
        <end position="58"/>
    </location>
</feature>
<dbReference type="GO" id="GO:0016020">
    <property type="term" value="C:membrane"/>
    <property type="evidence" value="ECO:0007669"/>
    <property type="project" value="UniProtKB-SubCell"/>
</dbReference>
<sequence length="489" mass="55982">MLRIIYFFCIMFLLICSFLGIAYYVKDISIIYSNQIYQISPLVALSLVYFLLFAFLLLSKIFFSFTSFLASIFQKHNHAKEFTALSTGLIAIAAQNKVLARKMSAYVSYKFTPQNESLIHLLEAQVALSDKEYLVAHAKFERMLQILPTREFALYGLYNESCRQGDFQSAKRYAERAIDISSKASWCVEAILYDYVSAKEWSKAIVFLNQHKNNIDIEEYNRNKSILLTARSLESLALNNVIAAYNDAIDALKLCNDSIMASISAAKSLILQKKTSKAEVILEKIWRINPHPEIAHIYTTISSNDSKEYLQRAFKLESLNKKSVESLIIIIKTALKNCDIDQARAKAMHAIKITPRKEIYLILAEIEQTYSHNLNQALYWTKKALYAIPDPLWIAEDGFLSETWLPASPISRKICNFSWNNPVKIPEYNAYQCPKPSKLDNSTNSLIIDANNTSHIYKDLNFHNWSSVSFNPPLRQPDDPGIKTENHKK</sequence>
<evidence type="ECO:0000313" key="8">
    <source>
        <dbReference type="Proteomes" id="UP000736856"/>
    </source>
</evidence>
<name>A0A937DLK9_9HYPH</name>
<protein>
    <submittedName>
        <fullName evidence="7">Heme biosynthesis protein HemY</fullName>
    </submittedName>
</protein>
<evidence type="ECO:0000259" key="6">
    <source>
        <dbReference type="Pfam" id="PF07219"/>
    </source>
</evidence>
<dbReference type="InterPro" id="IPR010817">
    <property type="entry name" value="HemY_N"/>
</dbReference>
<evidence type="ECO:0000256" key="2">
    <source>
        <dbReference type="ARBA" id="ARBA00022692"/>
    </source>
</evidence>
<dbReference type="InterPro" id="IPR011990">
    <property type="entry name" value="TPR-like_helical_dom_sf"/>
</dbReference>
<keyword evidence="3 5" id="KW-1133">Transmembrane helix</keyword>
<evidence type="ECO:0000256" key="5">
    <source>
        <dbReference type="SAM" id="Phobius"/>
    </source>
</evidence>
<dbReference type="Gene3D" id="1.25.40.10">
    <property type="entry name" value="Tetratricopeptide repeat domain"/>
    <property type="match status" value="1"/>
</dbReference>
<accession>A0A937DLK9</accession>
<keyword evidence="2 5" id="KW-0812">Transmembrane</keyword>
<reference evidence="7" key="1">
    <citation type="submission" date="2019-02" db="EMBL/GenBank/DDBJ databases">
        <title>A novel Candidatus Liberibacter species associated with the New Zealand native fuchsia psyllid, Ctenarytaina fuchsiae.</title>
        <authorList>
            <person name="Thompson S.M."/>
            <person name="Jorgensen N."/>
            <person name="David C."/>
            <person name="Bulman S.R."/>
            <person name="Smith G.R."/>
        </authorList>
    </citation>
    <scope>NUCLEOTIDE SEQUENCE</scope>
    <source>
        <strain evidence="7">Oxford</strain>
    </source>
</reference>
<evidence type="ECO:0000256" key="4">
    <source>
        <dbReference type="ARBA" id="ARBA00023136"/>
    </source>
</evidence>
<dbReference type="EMBL" id="SEOL01000010">
    <property type="protein sequence ID" value="MBL0849313.1"/>
    <property type="molecule type" value="Genomic_DNA"/>
</dbReference>
<gene>
    <name evidence="7" type="ORF">EU981_04495</name>
</gene>
<comment type="caution">
    <text evidence="7">The sequence shown here is derived from an EMBL/GenBank/DDBJ whole genome shotgun (WGS) entry which is preliminary data.</text>
</comment>
<evidence type="ECO:0000313" key="7">
    <source>
        <dbReference type="EMBL" id="MBL0849313.1"/>
    </source>
</evidence>
<feature type="domain" description="HemY N-terminal" evidence="6">
    <location>
        <begin position="28"/>
        <end position="127"/>
    </location>
</feature>
<dbReference type="SUPFAM" id="SSF48452">
    <property type="entry name" value="TPR-like"/>
    <property type="match status" value="1"/>
</dbReference>
<dbReference type="AlphaFoldDB" id="A0A937DLK9"/>
<proteinExistence type="predicted"/>
<dbReference type="Pfam" id="PF07219">
    <property type="entry name" value="HemY_N"/>
    <property type="match status" value="1"/>
</dbReference>
<feature type="transmembrane region" description="Helical" evidence="5">
    <location>
        <begin position="5"/>
        <end position="24"/>
    </location>
</feature>
<dbReference type="Proteomes" id="UP000736856">
    <property type="component" value="Unassembled WGS sequence"/>
</dbReference>